<keyword evidence="3" id="KW-1185">Reference proteome</keyword>
<sequence>MAFLLFGMGWFFVCVCFFMLLRLLVFWRFACVPHLHFGFFSFLVNEFPYISFLCDTELGAARPEHNYSPRFLQGPRIRTGRGSKKGTTRFPVDTILLFWKEKKRSRRERLLIRDETRRDETRSDEMCNDRLVVSVGVGVGR</sequence>
<evidence type="ECO:0000313" key="3">
    <source>
        <dbReference type="Proteomes" id="UP001303473"/>
    </source>
</evidence>
<evidence type="ECO:0000256" key="1">
    <source>
        <dbReference type="SAM" id="Phobius"/>
    </source>
</evidence>
<protein>
    <submittedName>
        <fullName evidence="2">Uncharacterized protein</fullName>
    </submittedName>
</protein>
<name>A0AAN6S282_9PEZI</name>
<keyword evidence="1" id="KW-0812">Transmembrane</keyword>
<dbReference type="EMBL" id="MU853829">
    <property type="protein sequence ID" value="KAK3938447.1"/>
    <property type="molecule type" value="Genomic_DNA"/>
</dbReference>
<gene>
    <name evidence="2" type="ORF">QBC46DRAFT_390143</name>
</gene>
<organism evidence="2 3">
    <name type="scientific">Diplogelasinospora grovesii</name>
    <dbReference type="NCBI Taxonomy" id="303347"/>
    <lineage>
        <taxon>Eukaryota</taxon>
        <taxon>Fungi</taxon>
        <taxon>Dikarya</taxon>
        <taxon>Ascomycota</taxon>
        <taxon>Pezizomycotina</taxon>
        <taxon>Sordariomycetes</taxon>
        <taxon>Sordariomycetidae</taxon>
        <taxon>Sordariales</taxon>
        <taxon>Diplogelasinosporaceae</taxon>
        <taxon>Diplogelasinospora</taxon>
    </lineage>
</organism>
<dbReference type="AlphaFoldDB" id="A0AAN6S282"/>
<evidence type="ECO:0000313" key="2">
    <source>
        <dbReference type="EMBL" id="KAK3938447.1"/>
    </source>
</evidence>
<keyword evidence="1" id="KW-1133">Transmembrane helix</keyword>
<comment type="caution">
    <text evidence="2">The sequence shown here is derived from an EMBL/GenBank/DDBJ whole genome shotgun (WGS) entry which is preliminary data.</text>
</comment>
<accession>A0AAN6S282</accession>
<proteinExistence type="predicted"/>
<feature type="transmembrane region" description="Helical" evidence="1">
    <location>
        <begin position="6"/>
        <end position="27"/>
    </location>
</feature>
<dbReference type="Proteomes" id="UP001303473">
    <property type="component" value="Unassembled WGS sequence"/>
</dbReference>
<keyword evidence="1" id="KW-0472">Membrane</keyword>
<reference evidence="3" key="1">
    <citation type="journal article" date="2023" name="Mol. Phylogenet. Evol.">
        <title>Genome-scale phylogeny and comparative genomics of the fungal order Sordariales.</title>
        <authorList>
            <person name="Hensen N."/>
            <person name="Bonometti L."/>
            <person name="Westerberg I."/>
            <person name="Brannstrom I.O."/>
            <person name="Guillou S."/>
            <person name="Cros-Aarteil S."/>
            <person name="Calhoun S."/>
            <person name="Haridas S."/>
            <person name="Kuo A."/>
            <person name="Mondo S."/>
            <person name="Pangilinan J."/>
            <person name="Riley R."/>
            <person name="LaButti K."/>
            <person name="Andreopoulos B."/>
            <person name="Lipzen A."/>
            <person name="Chen C."/>
            <person name="Yan M."/>
            <person name="Daum C."/>
            <person name="Ng V."/>
            <person name="Clum A."/>
            <person name="Steindorff A."/>
            <person name="Ohm R.A."/>
            <person name="Martin F."/>
            <person name="Silar P."/>
            <person name="Natvig D.O."/>
            <person name="Lalanne C."/>
            <person name="Gautier V."/>
            <person name="Ament-Velasquez S.L."/>
            <person name="Kruys A."/>
            <person name="Hutchinson M.I."/>
            <person name="Powell A.J."/>
            <person name="Barry K."/>
            <person name="Miller A.N."/>
            <person name="Grigoriev I.V."/>
            <person name="Debuchy R."/>
            <person name="Gladieux P."/>
            <person name="Hiltunen Thoren M."/>
            <person name="Johannesson H."/>
        </authorList>
    </citation>
    <scope>NUCLEOTIDE SEQUENCE [LARGE SCALE GENOMIC DNA]</scope>
    <source>
        <strain evidence="3">CBS 340.73</strain>
    </source>
</reference>